<evidence type="ECO:0000313" key="1">
    <source>
        <dbReference type="EMBL" id="SVC07836.1"/>
    </source>
</evidence>
<sequence length="37" mass="4474">MLHRQINGCLYINLNYFWNNPNFEIVQQAKKENSSVF</sequence>
<proteinExistence type="predicted"/>
<reference evidence="1" key="1">
    <citation type="submission" date="2018-05" db="EMBL/GenBank/DDBJ databases">
        <authorList>
            <person name="Lanie J.A."/>
            <person name="Ng W.-L."/>
            <person name="Kazmierczak K.M."/>
            <person name="Andrzejewski T.M."/>
            <person name="Davidsen T.M."/>
            <person name="Wayne K.J."/>
            <person name="Tettelin H."/>
            <person name="Glass J.I."/>
            <person name="Rusch D."/>
            <person name="Podicherti R."/>
            <person name="Tsui H.-C.T."/>
            <person name="Winkler M.E."/>
        </authorList>
    </citation>
    <scope>NUCLEOTIDE SEQUENCE</scope>
</reference>
<gene>
    <name evidence="1" type="ORF">METZ01_LOCUS260690</name>
</gene>
<organism evidence="1">
    <name type="scientific">marine metagenome</name>
    <dbReference type="NCBI Taxonomy" id="408172"/>
    <lineage>
        <taxon>unclassified sequences</taxon>
        <taxon>metagenomes</taxon>
        <taxon>ecological metagenomes</taxon>
    </lineage>
</organism>
<name>A0A382J7E7_9ZZZZ</name>
<accession>A0A382J7E7</accession>
<protein>
    <submittedName>
        <fullName evidence="1">Uncharacterized protein</fullName>
    </submittedName>
</protein>
<dbReference type="EMBL" id="UINC01072300">
    <property type="protein sequence ID" value="SVC07836.1"/>
    <property type="molecule type" value="Genomic_DNA"/>
</dbReference>
<dbReference type="AlphaFoldDB" id="A0A382J7E7"/>